<feature type="domain" description="Glycine zipper 2TM" evidence="6">
    <location>
        <begin position="46"/>
        <end position="85"/>
    </location>
</feature>
<gene>
    <name evidence="7" type="ORF">G3256_06770</name>
</gene>
<dbReference type="PROSITE" id="PS51257">
    <property type="entry name" value="PROKAR_LIPOPROTEIN"/>
    <property type="match status" value="1"/>
</dbReference>
<dbReference type="PANTHER" id="PTHR35603">
    <property type="match status" value="1"/>
</dbReference>
<dbReference type="InterPro" id="IPR008816">
    <property type="entry name" value="Gly_zipper_2TM_dom"/>
</dbReference>
<sequence>MARHYENEDLTMKIVTTVSLIAVIGVLQACAPVTPEQQRARNCATGAIGGAIAGGVIGNQVGGGTGQTIATAAGAAAGAAAGQNVAGC</sequence>
<dbReference type="Pfam" id="PF05433">
    <property type="entry name" value="Rick_17kDa_Anti"/>
    <property type="match status" value="1"/>
</dbReference>
<keyword evidence="5" id="KW-0449">Lipoprotein</keyword>
<protein>
    <recommendedName>
        <fullName evidence="3">17 kDa surface antigen</fullName>
    </recommendedName>
</protein>
<evidence type="ECO:0000313" key="8">
    <source>
        <dbReference type="Proteomes" id="UP000503308"/>
    </source>
</evidence>
<dbReference type="EMBL" id="CP048788">
    <property type="protein sequence ID" value="QJF50882.1"/>
    <property type="molecule type" value="Genomic_DNA"/>
</dbReference>
<dbReference type="InterPro" id="IPR051407">
    <property type="entry name" value="Bact_OM_lipoprot/Surf_antigen"/>
</dbReference>
<evidence type="ECO:0000259" key="6">
    <source>
        <dbReference type="Pfam" id="PF05433"/>
    </source>
</evidence>
<dbReference type="Proteomes" id="UP000503308">
    <property type="component" value="Chromosome"/>
</dbReference>
<dbReference type="GO" id="GO:0009279">
    <property type="term" value="C:cell outer membrane"/>
    <property type="evidence" value="ECO:0007669"/>
    <property type="project" value="UniProtKB-SubCell"/>
</dbReference>
<organism evidence="7 8">
    <name type="scientific">Roseobacter ponti</name>
    <dbReference type="NCBI Taxonomy" id="1891787"/>
    <lineage>
        <taxon>Bacteria</taxon>
        <taxon>Pseudomonadati</taxon>
        <taxon>Pseudomonadota</taxon>
        <taxon>Alphaproteobacteria</taxon>
        <taxon>Rhodobacterales</taxon>
        <taxon>Roseobacteraceae</taxon>
        <taxon>Roseobacter</taxon>
    </lineage>
</organism>
<evidence type="ECO:0000256" key="1">
    <source>
        <dbReference type="ARBA" id="ARBA00004459"/>
    </source>
</evidence>
<reference evidence="7 8" key="1">
    <citation type="submission" date="2020-02" db="EMBL/GenBank/DDBJ databases">
        <title>Genome sequence of Roseobacter ponti.</title>
        <authorList>
            <person name="Hollensteiner J."/>
            <person name="Schneider D."/>
            <person name="Poehlein A."/>
            <person name="Daniel R."/>
        </authorList>
    </citation>
    <scope>NUCLEOTIDE SEQUENCE [LARGE SCALE GENOMIC DNA]</scope>
    <source>
        <strain evidence="7 8">DSM 106830</strain>
    </source>
</reference>
<keyword evidence="8" id="KW-1185">Reference proteome</keyword>
<evidence type="ECO:0000256" key="4">
    <source>
        <dbReference type="ARBA" id="ARBA00023136"/>
    </source>
</evidence>
<proteinExistence type="inferred from homology"/>
<accession>A0A858SSS9</accession>
<name>A0A858SSS9_9RHOB</name>
<evidence type="ECO:0000313" key="7">
    <source>
        <dbReference type="EMBL" id="QJF50882.1"/>
    </source>
</evidence>
<dbReference type="AlphaFoldDB" id="A0A858SSS9"/>
<dbReference type="PANTHER" id="PTHR35603:SF2">
    <property type="entry name" value="OUTER MEMBRANE LIPOPROTEIN"/>
    <property type="match status" value="1"/>
</dbReference>
<evidence type="ECO:0000256" key="3">
    <source>
        <dbReference type="ARBA" id="ARBA00015281"/>
    </source>
</evidence>
<dbReference type="KEGG" id="rpon:G3256_06770"/>
<keyword evidence="4" id="KW-0472">Membrane</keyword>
<evidence type="ECO:0000256" key="2">
    <source>
        <dbReference type="ARBA" id="ARBA00008681"/>
    </source>
</evidence>
<evidence type="ECO:0000256" key="5">
    <source>
        <dbReference type="ARBA" id="ARBA00023288"/>
    </source>
</evidence>
<comment type="subcellular location">
    <subcellularLocation>
        <location evidence="1">Cell outer membrane</location>
        <topology evidence="1">Lipid-anchor</topology>
    </subcellularLocation>
</comment>
<comment type="similarity">
    <text evidence="2">Belongs to the rickettsiale 17 kDa surface antigen family.</text>
</comment>